<dbReference type="STRING" id="1802538.A2382_04865"/>
<evidence type="ECO:0000256" key="1">
    <source>
        <dbReference type="SAM" id="Phobius"/>
    </source>
</evidence>
<keyword evidence="1" id="KW-1133">Transmembrane helix</keyword>
<evidence type="ECO:0000313" key="3">
    <source>
        <dbReference type="EMBL" id="OGM79990.1"/>
    </source>
</evidence>
<evidence type="ECO:0008006" key="5">
    <source>
        <dbReference type="Google" id="ProtNLM"/>
    </source>
</evidence>
<accession>A0A1F8CUK0</accession>
<feature type="transmembrane region" description="Helical" evidence="1">
    <location>
        <begin position="60"/>
        <end position="81"/>
    </location>
</feature>
<feature type="transmembrane region" description="Helical" evidence="1">
    <location>
        <begin position="332"/>
        <end position="352"/>
    </location>
</feature>
<feature type="transmembrane region" description="Helical" evidence="1">
    <location>
        <begin position="307"/>
        <end position="326"/>
    </location>
</feature>
<feature type="transmembrane region" description="Helical" evidence="1">
    <location>
        <begin position="359"/>
        <end position="379"/>
    </location>
</feature>
<protein>
    <recommendedName>
        <fullName evidence="5">Glycosyltransferase RgtA/B/C/D-like domain-containing protein</fullName>
    </recommendedName>
</protein>
<organism evidence="3 4">
    <name type="scientific">Candidatus Woesebacteria bacterium RIFOXYB1_FULL_38_16</name>
    <dbReference type="NCBI Taxonomy" id="1802538"/>
    <lineage>
        <taxon>Bacteria</taxon>
        <taxon>Candidatus Woeseibacteriota</taxon>
    </lineage>
</organism>
<feature type="transmembrane region" description="Helical" evidence="1">
    <location>
        <begin position="143"/>
        <end position="162"/>
    </location>
</feature>
<name>A0A1F8CUK0_9BACT</name>
<keyword evidence="2" id="KW-0732">Signal</keyword>
<dbReference type="EMBL" id="MGHY01000005">
    <property type="protein sequence ID" value="OGM79990.1"/>
    <property type="molecule type" value="Genomic_DNA"/>
</dbReference>
<evidence type="ECO:0000313" key="4">
    <source>
        <dbReference type="Proteomes" id="UP000178999"/>
    </source>
</evidence>
<keyword evidence="1" id="KW-0812">Transmembrane</keyword>
<dbReference type="Proteomes" id="UP000178999">
    <property type="component" value="Unassembled WGS sequence"/>
</dbReference>
<comment type="caution">
    <text evidence="3">The sequence shown here is derived from an EMBL/GenBank/DDBJ whole genome shotgun (WGS) entry which is preliminary data.</text>
</comment>
<feature type="transmembrane region" description="Helical" evidence="1">
    <location>
        <begin position="282"/>
        <end position="300"/>
    </location>
</feature>
<proteinExistence type="predicted"/>
<dbReference type="AlphaFoldDB" id="A0A1F8CUK0"/>
<evidence type="ECO:0000256" key="2">
    <source>
        <dbReference type="SAM" id="SignalP"/>
    </source>
</evidence>
<gene>
    <name evidence="3" type="ORF">A2382_04865</name>
</gene>
<keyword evidence="1" id="KW-0472">Membrane</keyword>
<reference evidence="3 4" key="1">
    <citation type="journal article" date="2016" name="Nat. Commun.">
        <title>Thousands of microbial genomes shed light on interconnected biogeochemical processes in an aquifer system.</title>
        <authorList>
            <person name="Anantharaman K."/>
            <person name="Brown C.T."/>
            <person name="Hug L.A."/>
            <person name="Sharon I."/>
            <person name="Castelle C.J."/>
            <person name="Probst A.J."/>
            <person name="Thomas B.C."/>
            <person name="Singh A."/>
            <person name="Wilkins M.J."/>
            <person name="Karaoz U."/>
            <person name="Brodie E.L."/>
            <person name="Williams K.H."/>
            <person name="Hubbard S.S."/>
            <person name="Banfield J.F."/>
        </authorList>
    </citation>
    <scope>NUCLEOTIDE SEQUENCE [LARGE SCALE GENOMIC DNA]</scope>
</reference>
<feature type="signal peptide" evidence="2">
    <location>
        <begin position="1"/>
        <end position="20"/>
    </location>
</feature>
<feature type="transmembrane region" description="Helical" evidence="1">
    <location>
        <begin position="205"/>
        <end position="222"/>
    </location>
</feature>
<sequence length="387" mass="44800">MKKTHLVFLFLLSFSIYFLTSNGNTPYDYFTRLGASFLKGQYWITQNPPWLSELVPGKNGMFFVIQPPLPAILAMPFIWLSQTIFHTPFPQQILSHLLGAGIVTLTYKLASSQTKAKYLPIWTAILTGFGSIIWYLASTGSVWYLSQVSACFFLLLAIYESLTQKRLIIVSLCIGAAYLSRLHTILSLPFFLYLLRDKFKSPRQLISFFFPMSLFALFNFYYNYLRFNTIFDKGYFLIPGIYDEPWFSRGMLNIAYIPDHLKSLFLSFPKFLNHPPFIQPSWYGLAIWITTPAFVFSLIPKIKQKKVLFSWISIALIFLVISLRGGTGWTQFGYRYAVDFYPFLIYLTILGVKKHGINKLAITLLLISVLVNLWGVLWINKFNWVSY</sequence>
<feature type="chain" id="PRO_5009535112" description="Glycosyltransferase RgtA/B/C/D-like domain-containing protein" evidence="2">
    <location>
        <begin position="21"/>
        <end position="387"/>
    </location>
</feature>
<feature type="transmembrane region" description="Helical" evidence="1">
    <location>
        <begin position="116"/>
        <end position="136"/>
    </location>
</feature>